<dbReference type="AlphaFoldDB" id="A0A0B6SA34"/>
<comment type="cofactor">
    <cofactor evidence="1">
        <name>FMN</name>
        <dbReference type="ChEBI" id="CHEBI:58210"/>
    </cofactor>
</comment>
<dbReference type="PANTHER" id="PTHR43567">
    <property type="entry name" value="FLAVOREDOXIN-RELATED-RELATED"/>
    <property type="match status" value="1"/>
</dbReference>
<dbReference type="GO" id="GO:0016646">
    <property type="term" value="F:oxidoreductase activity, acting on the CH-NH group of donors, NAD or NADP as acceptor"/>
    <property type="evidence" value="ECO:0007669"/>
    <property type="project" value="UniProtKB-ARBA"/>
</dbReference>
<keyword evidence="6" id="KW-1185">Reference proteome</keyword>
<dbReference type="KEGG" id="bpla:bpln_2g11340"/>
<dbReference type="SUPFAM" id="SSF50475">
    <property type="entry name" value="FMN-binding split barrel"/>
    <property type="match status" value="1"/>
</dbReference>
<evidence type="ECO:0000259" key="4">
    <source>
        <dbReference type="SMART" id="SM00903"/>
    </source>
</evidence>
<evidence type="ECO:0000256" key="1">
    <source>
        <dbReference type="ARBA" id="ARBA00001917"/>
    </source>
</evidence>
<proteinExistence type="inferred from homology"/>
<dbReference type="RefSeq" id="WP_042629354.1">
    <property type="nucleotide sequence ID" value="NZ_BSTO01000001.1"/>
</dbReference>
<organism evidence="5 6">
    <name type="scientific">Burkholderia plantarii</name>
    <dbReference type="NCBI Taxonomy" id="41899"/>
    <lineage>
        <taxon>Bacteria</taxon>
        <taxon>Pseudomonadati</taxon>
        <taxon>Pseudomonadota</taxon>
        <taxon>Betaproteobacteria</taxon>
        <taxon>Burkholderiales</taxon>
        <taxon>Burkholderiaceae</taxon>
        <taxon>Burkholderia</taxon>
    </lineage>
</organism>
<dbReference type="Proteomes" id="UP000031838">
    <property type="component" value="Chromosome 2"/>
</dbReference>
<dbReference type="KEGG" id="bgp:BGL_2c10480"/>
<evidence type="ECO:0000313" key="6">
    <source>
        <dbReference type="Proteomes" id="UP000031838"/>
    </source>
</evidence>
<dbReference type="Gene3D" id="2.30.110.10">
    <property type="entry name" value="Electron Transport, Fmn-binding Protein, Chain A"/>
    <property type="match status" value="1"/>
</dbReference>
<reference evidence="5 6" key="2">
    <citation type="journal article" date="2016" name="Appl. Microbiol. Biotechnol.">
        <title>Mutations improving production and secretion of extracellular lipase by Burkholderia glumae PG1.</title>
        <authorList>
            <person name="Knapp A."/>
            <person name="Voget S."/>
            <person name="Gao R."/>
            <person name="Zaburannyi N."/>
            <person name="Krysciak D."/>
            <person name="Breuer M."/>
            <person name="Hauer B."/>
            <person name="Streit W.R."/>
            <person name="Muller R."/>
            <person name="Daniel R."/>
            <person name="Jaeger K.E."/>
        </authorList>
    </citation>
    <scope>NUCLEOTIDE SEQUENCE [LARGE SCALE GENOMIC DNA]</scope>
    <source>
        <strain evidence="5 6">PG1</strain>
    </source>
</reference>
<dbReference type="SMART" id="SM00903">
    <property type="entry name" value="Flavin_Reduct"/>
    <property type="match status" value="1"/>
</dbReference>
<feature type="domain" description="Flavin reductase like" evidence="4">
    <location>
        <begin position="12"/>
        <end position="162"/>
    </location>
</feature>
<evidence type="ECO:0000313" key="5">
    <source>
        <dbReference type="EMBL" id="AJK49126.1"/>
    </source>
</evidence>
<dbReference type="Pfam" id="PF01613">
    <property type="entry name" value="Flavin_Reduct"/>
    <property type="match status" value="1"/>
</dbReference>
<dbReference type="PANTHER" id="PTHR43567:SF1">
    <property type="entry name" value="FLAVOREDOXIN"/>
    <property type="match status" value="1"/>
</dbReference>
<keyword evidence="2" id="KW-0285">Flavoprotein</keyword>
<evidence type="ECO:0000256" key="2">
    <source>
        <dbReference type="ARBA" id="ARBA00022630"/>
    </source>
</evidence>
<name>A0A0B6SA34_BURPL</name>
<protein>
    <submittedName>
        <fullName evidence="5">Flavin reductase-like protein</fullName>
    </submittedName>
</protein>
<dbReference type="GO" id="GO:0010181">
    <property type="term" value="F:FMN binding"/>
    <property type="evidence" value="ECO:0007669"/>
    <property type="project" value="InterPro"/>
</dbReference>
<dbReference type="InterPro" id="IPR002563">
    <property type="entry name" value="Flavin_Rdtase-like_dom"/>
</dbReference>
<dbReference type="HOGENOM" id="CLU_059021_5_0_4"/>
<sequence length="185" mass="20522">MRDTDPSKAYRMLESGPVVLVVTHDGERPNVMTMGFMMVMRHAPPLIGAIIGPWDHSHAALRDTGECVIAVPGADWAGALVDIGNCSGADLDKFERFGLATAPSKRVRAPRLADCLYNLECVVEDDSLAERHDLFVLRAVAAGVNDARDERRVLHHRGDGTFTADGEIFDLRERMHRWKSFQVDI</sequence>
<reference evidence="6" key="1">
    <citation type="submission" date="2011-03" db="EMBL/GenBank/DDBJ databases">
        <authorList>
            <person name="Voget S."/>
            <person name="Streit W.R."/>
            <person name="Jaeger K.E."/>
            <person name="Daniel R."/>
        </authorList>
    </citation>
    <scope>NUCLEOTIDE SEQUENCE [LARGE SCALE GENOMIC DNA]</scope>
    <source>
        <strain evidence="6">PG1</strain>
    </source>
</reference>
<dbReference type="InterPro" id="IPR052174">
    <property type="entry name" value="Flavoredoxin"/>
</dbReference>
<dbReference type="EMBL" id="CP002581">
    <property type="protein sequence ID" value="AJK49126.1"/>
    <property type="molecule type" value="Genomic_DNA"/>
</dbReference>
<gene>
    <name evidence="5" type="ORF">BGL_2c10480</name>
</gene>
<comment type="similarity">
    <text evidence="3">Belongs to the flavoredoxin family.</text>
</comment>
<dbReference type="InterPro" id="IPR012349">
    <property type="entry name" value="Split_barrel_FMN-bd"/>
</dbReference>
<evidence type="ECO:0000256" key="3">
    <source>
        <dbReference type="ARBA" id="ARBA00038054"/>
    </source>
</evidence>
<accession>A0A0B6SA34</accession>